<evidence type="ECO:0000259" key="1">
    <source>
        <dbReference type="Pfam" id="PF01548"/>
    </source>
</evidence>
<dbReference type="InterPro" id="IPR047650">
    <property type="entry name" value="Transpos_IS110"/>
</dbReference>
<dbReference type="Pfam" id="PF02371">
    <property type="entry name" value="Transposase_20"/>
    <property type="match status" value="1"/>
</dbReference>
<organism evidence="3 4">
    <name type="scientific">Pedobacter lithocola</name>
    <dbReference type="NCBI Taxonomy" id="1908239"/>
    <lineage>
        <taxon>Bacteria</taxon>
        <taxon>Pseudomonadati</taxon>
        <taxon>Bacteroidota</taxon>
        <taxon>Sphingobacteriia</taxon>
        <taxon>Sphingobacteriales</taxon>
        <taxon>Sphingobacteriaceae</taxon>
        <taxon>Pedobacter</taxon>
    </lineage>
</organism>
<dbReference type="Proteomes" id="UP001595789">
    <property type="component" value="Unassembled WGS sequence"/>
</dbReference>
<keyword evidence="4" id="KW-1185">Reference proteome</keyword>
<dbReference type="InterPro" id="IPR003346">
    <property type="entry name" value="Transposase_20"/>
</dbReference>
<dbReference type="PANTHER" id="PTHR33055">
    <property type="entry name" value="TRANSPOSASE FOR INSERTION SEQUENCE ELEMENT IS1111A"/>
    <property type="match status" value="1"/>
</dbReference>
<feature type="domain" description="Transposase IS116/IS110/IS902 C-terminal" evidence="2">
    <location>
        <begin position="207"/>
        <end position="292"/>
    </location>
</feature>
<feature type="domain" description="Transposase IS110-like N-terminal" evidence="1">
    <location>
        <begin position="8"/>
        <end position="152"/>
    </location>
</feature>
<evidence type="ECO:0000313" key="4">
    <source>
        <dbReference type="Proteomes" id="UP001595789"/>
    </source>
</evidence>
<name>A0ABV8PCL2_9SPHI</name>
<dbReference type="InterPro" id="IPR002525">
    <property type="entry name" value="Transp_IS110-like_N"/>
</dbReference>
<accession>A0ABV8PCL2</accession>
<evidence type="ECO:0000259" key="2">
    <source>
        <dbReference type="Pfam" id="PF02371"/>
    </source>
</evidence>
<sequence length="340" mass="38533">MKNFKFFIGIDVSKPYVDVAVVDEKGFSLYSRVENNPESLLQFINGLKKTPGIKISNSLFGLENTGYYGNHLLKALHTLKASVVNENPVLIKNSLGLIRGKDDKLDANRIAEYLCLFQKKLTIWSPKRPILNELSQLLSLRERLSAISLKLKVPLKEEKEFITKALSHQNTVLCAKSIDAIKDDISVIEKRIKLVWSSDEQLKHQMSIIMSIPCIGELTALNIILSTNEFKNISSPKKFACYAGVAPFKRQSGISIIGTSRISHIANKKTKSLLHTCAVLSVRFVPEIKAYFLRKTVNEKKHKMLVYNAIRSKLILRVFSLIKENRLYQADYIYGSMEKS</sequence>
<protein>
    <submittedName>
        <fullName evidence="3">IS110 family transposase</fullName>
    </submittedName>
</protein>
<evidence type="ECO:0000313" key="3">
    <source>
        <dbReference type="EMBL" id="MFC4213030.1"/>
    </source>
</evidence>
<dbReference type="Pfam" id="PF01548">
    <property type="entry name" value="DEDD_Tnp_IS110"/>
    <property type="match status" value="1"/>
</dbReference>
<proteinExistence type="predicted"/>
<dbReference type="RefSeq" id="WP_378987685.1">
    <property type="nucleotide sequence ID" value="NZ_JBHSBW010000013.1"/>
</dbReference>
<dbReference type="EMBL" id="JBHSBW010000013">
    <property type="protein sequence ID" value="MFC4213030.1"/>
    <property type="molecule type" value="Genomic_DNA"/>
</dbReference>
<dbReference type="PANTHER" id="PTHR33055:SF3">
    <property type="entry name" value="PUTATIVE TRANSPOSASE FOR IS117-RELATED"/>
    <property type="match status" value="1"/>
</dbReference>
<comment type="caution">
    <text evidence="3">The sequence shown here is derived from an EMBL/GenBank/DDBJ whole genome shotgun (WGS) entry which is preliminary data.</text>
</comment>
<gene>
    <name evidence="3" type="ORF">ACFOWA_17675</name>
</gene>
<reference evidence="4" key="1">
    <citation type="journal article" date="2019" name="Int. J. Syst. Evol. Microbiol.">
        <title>The Global Catalogue of Microorganisms (GCM) 10K type strain sequencing project: providing services to taxonomists for standard genome sequencing and annotation.</title>
        <authorList>
            <consortium name="The Broad Institute Genomics Platform"/>
            <consortium name="The Broad Institute Genome Sequencing Center for Infectious Disease"/>
            <person name="Wu L."/>
            <person name="Ma J."/>
        </authorList>
    </citation>
    <scope>NUCLEOTIDE SEQUENCE [LARGE SCALE GENOMIC DNA]</scope>
    <source>
        <strain evidence="4">CCM 8691</strain>
    </source>
</reference>